<reference evidence="1" key="1">
    <citation type="submission" date="2021-06" db="EMBL/GenBank/DDBJ databases">
        <authorList>
            <person name="Kallberg Y."/>
            <person name="Tangrot J."/>
            <person name="Rosling A."/>
        </authorList>
    </citation>
    <scope>NUCLEOTIDE SEQUENCE</scope>
    <source>
        <strain evidence="1">28 12/20/2015</strain>
    </source>
</reference>
<evidence type="ECO:0000313" key="1">
    <source>
        <dbReference type="EMBL" id="CAG8777990.1"/>
    </source>
</evidence>
<accession>A0ACA9R5Y9</accession>
<dbReference type="Proteomes" id="UP000789366">
    <property type="component" value="Unassembled WGS sequence"/>
</dbReference>
<evidence type="ECO:0000313" key="2">
    <source>
        <dbReference type="Proteomes" id="UP000789366"/>
    </source>
</evidence>
<sequence length="79" mass="9518">MLSFIGFMDVSDEDGYYLNYTLSKNGLLFYLEDLENIKFIYYNREFQFCKKEIDNILKNKFTDSKLHETFKTISKKADM</sequence>
<dbReference type="EMBL" id="CAJVPW010058370">
    <property type="protein sequence ID" value="CAG8777990.1"/>
    <property type="molecule type" value="Genomic_DNA"/>
</dbReference>
<name>A0ACA9R5Y9_9GLOM</name>
<comment type="caution">
    <text evidence="1">The sequence shown here is derived from an EMBL/GenBank/DDBJ whole genome shotgun (WGS) entry which is preliminary data.</text>
</comment>
<proteinExistence type="predicted"/>
<protein>
    <submittedName>
        <fullName evidence="1">13719_t:CDS:1</fullName>
    </submittedName>
</protein>
<feature type="non-terminal residue" evidence="1">
    <location>
        <position position="79"/>
    </location>
</feature>
<keyword evidence="2" id="KW-1185">Reference proteome</keyword>
<organism evidence="1 2">
    <name type="scientific">Cetraspora pellucida</name>
    <dbReference type="NCBI Taxonomy" id="1433469"/>
    <lineage>
        <taxon>Eukaryota</taxon>
        <taxon>Fungi</taxon>
        <taxon>Fungi incertae sedis</taxon>
        <taxon>Mucoromycota</taxon>
        <taxon>Glomeromycotina</taxon>
        <taxon>Glomeromycetes</taxon>
        <taxon>Diversisporales</taxon>
        <taxon>Gigasporaceae</taxon>
        <taxon>Cetraspora</taxon>
    </lineage>
</organism>
<gene>
    <name evidence="1" type="ORF">SPELUC_LOCUS16192</name>
</gene>